<proteinExistence type="predicted"/>
<feature type="compositionally biased region" description="Low complexity" evidence="1">
    <location>
        <begin position="52"/>
        <end position="62"/>
    </location>
</feature>
<dbReference type="AlphaFoldDB" id="A0A3P6TJN5"/>
<keyword evidence="3" id="KW-1185">Reference proteome</keyword>
<evidence type="ECO:0000313" key="3">
    <source>
        <dbReference type="Proteomes" id="UP000281553"/>
    </source>
</evidence>
<organism evidence="2 3">
    <name type="scientific">Dibothriocephalus latus</name>
    <name type="common">Fish tapeworm</name>
    <name type="synonym">Diphyllobothrium latum</name>
    <dbReference type="NCBI Taxonomy" id="60516"/>
    <lineage>
        <taxon>Eukaryota</taxon>
        <taxon>Metazoa</taxon>
        <taxon>Spiralia</taxon>
        <taxon>Lophotrochozoa</taxon>
        <taxon>Platyhelminthes</taxon>
        <taxon>Cestoda</taxon>
        <taxon>Eucestoda</taxon>
        <taxon>Diphyllobothriidea</taxon>
        <taxon>Diphyllobothriidae</taxon>
        <taxon>Dibothriocephalus</taxon>
    </lineage>
</organism>
<dbReference type="EMBL" id="UYRU01042987">
    <property type="protein sequence ID" value="VDK79410.1"/>
    <property type="molecule type" value="Genomic_DNA"/>
</dbReference>
<feature type="compositionally biased region" description="Pro residues" evidence="1">
    <location>
        <begin position="70"/>
        <end position="85"/>
    </location>
</feature>
<sequence>MRHPSDELQFYGDEHFISPSCFRTPMTTALTTDVKLPDAPLSSPADTIIPTAAPTLIATPTTKDTTSKLSPPPPKHQLLPRPPSP</sequence>
<gene>
    <name evidence="2" type="ORF">DILT_LOCUS3014</name>
</gene>
<evidence type="ECO:0000313" key="2">
    <source>
        <dbReference type="EMBL" id="VDK79410.1"/>
    </source>
</evidence>
<feature type="region of interest" description="Disordered" evidence="1">
    <location>
        <begin position="52"/>
        <end position="85"/>
    </location>
</feature>
<accession>A0A3P6TJN5</accession>
<reference evidence="2 3" key="1">
    <citation type="submission" date="2018-11" db="EMBL/GenBank/DDBJ databases">
        <authorList>
            <consortium name="Pathogen Informatics"/>
        </authorList>
    </citation>
    <scope>NUCLEOTIDE SEQUENCE [LARGE SCALE GENOMIC DNA]</scope>
</reference>
<dbReference type="Proteomes" id="UP000281553">
    <property type="component" value="Unassembled WGS sequence"/>
</dbReference>
<protein>
    <submittedName>
        <fullName evidence="2">Uncharacterized protein</fullName>
    </submittedName>
</protein>
<evidence type="ECO:0000256" key="1">
    <source>
        <dbReference type="SAM" id="MobiDB-lite"/>
    </source>
</evidence>
<name>A0A3P6TJN5_DIBLA</name>